<dbReference type="InterPro" id="IPR004291">
    <property type="entry name" value="Transposase_IS66_central"/>
</dbReference>
<accession>F7QX48</accession>
<gene>
    <name evidence="2" type="ORF">LRU_00002</name>
</gene>
<protein>
    <recommendedName>
        <fullName evidence="1">Transposase IS66 central domain-containing protein</fullName>
    </recommendedName>
</protein>
<evidence type="ECO:0000313" key="3">
    <source>
        <dbReference type="Proteomes" id="UP000002971"/>
    </source>
</evidence>
<dbReference type="AlphaFoldDB" id="F7QX48"/>
<feature type="domain" description="Transposase IS66 central" evidence="1">
    <location>
        <begin position="3"/>
        <end position="43"/>
    </location>
</feature>
<dbReference type="EMBL" id="AFOJ01000001">
    <property type="protein sequence ID" value="EGM53609.1"/>
    <property type="molecule type" value="Genomic_DNA"/>
</dbReference>
<reference evidence="2 3" key="1">
    <citation type="journal article" date="2011" name="J. Bacteriol.">
        <title>Genome Sequence of Lactobacillus ruminis SPM0211, Isolated from a Fecal Sample from a Healthy Korean.</title>
        <authorList>
            <person name="Lee S."/>
            <person name="Cho Y.J."/>
            <person name="Lee A.H."/>
            <person name="Chun J."/>
            <person name="Ha N.J."/>
            <person name="Ko G."/>
        </authorList>
    </citation>
    <scope>NUCLEOTIDE SEQUENCE [LARGE SCALE GENOMIC DNA]</scope>
    <source>
        <strain evidence="2 3">SPM0211</strain>
    </source>
</reference>
<proteinExistence type="predicted"/>
<organism evidence="2 3">
    <name type="scientific">Ligilactobacillus ruminis SPM0211</name>
    <dbReference type="NCBI Taxonomy" id="1040964"/>
    <lineage>
        <taxon>Bacteria</taxon>
        <taxon>Bacillati</taxon>
        <taxon>Bacillota</taxon>
        <taxon>Bacilli</taxon>
        <taxon>Lactobacillales</taxon>
        <taxon>Lactobacillaceae</taxon>
        <taxon>Ligilactobacillus</taxon>
    </lineage>
</organism>
<dbReference type="Proteomes" id="UP000002971">
    <property type="component" value="Unassembled WGS sequence"/>
</dbReference>
<evidence type="ECO:0000313" key="2">
    <source>
        <dbReference type="EMBL" id="EGM53609.1"/>
    </source>
</evidence>
<evidence type="ECO:0000259" key="1">
    <source>
        <dbReference type="Pfam" id="PF03050"/>
    </source>
</evidence>
<comment type="caution">
    <text evidence="2">The sequence shown here is derived from an EMBL/GenBank/DDBJ whole genome shotgun (WGS) entry which is preliminary data.</text>
</comment>
<dbReference type="RefSeq" id="WP_003693507.1">
    <property type="nucleotide sequence ID" value="NZ_AFOJ01000001.1"/>
</dbReference>
<dbReference type="Pfam" id="PF03050">
    <property type="entry name" value="DDE_Tnp_IS66"/>
    <property type="match status" value="1"/>
</dbReference>
<name>F7QX48_9LACO</name>
<sequence>MNILNIFEKGYFELSNNSAERAVKESVMGRKNWLFSSTFEGARANAAGIYGQT</sequence>